<gene>
    <name evidence="2" type="ORF">IQ13_1762</name>
</gene>
<protein>
    <recommendedName>
        <fullName evidence="4">DUF3098 family protein</fullName>
    </recommendedName>
</protein>
<dbReference type="Pfam" id="PF11297">
    <property type="entry name" value="DUF3098"/>
    <property type="match status" value="1"/>
</dbReference>
<keyword evidence="1" id="KW-0472">Membrane</keyword>
<dbReference type="AlphaFoldDB" id="A0A562SQV9"/>
<sequence length="78" mass="8767">MSQKKTASIFTKENYKWMLIGGLVMLAGFLLMIGGKSADPNVFNKDEVYSFRRITLAPLLIIGGLIIEIYAIMKKPKE</sequence>
<keyword evidence="1" id="KW-1133">Transmembrane helix</keyword>
<comment type="caution">
    <text evidence="2">The sequence shown here is derived from an EMBL/GenBank/DDBJ whole genome shotgun (WGS) entry which is preliminary data.</text>
</comment>
<dbReference type="Proteomes" id="UP000316167">
    <property type="component" value="Unassembled WGS sequence"/>
</dbReference>
<evidence type="ECO:0000256" key="1">
    <source>
        <dbReference type="SAM" id="Phobius"/>
    </source>
</evidence>
<feature type="transmembrane region" description="Helical" evidence="1">
    <location>
        <begin position="54"/>
        <end position="73"/>
    </location>
</feature>
<keyword evidence="1" id="KW-0812">Transmembrane</keyword>
<name>A0A562SQV9_9BACT</name>
<evidence type="ECO:0000313" key="3">
    <source>
        <dbReference type="Proteomes" id="UP000316167"/>
    </source>
</evidence>
<accession>A0A562SQV9</accession>
<dbReference type="InterPro" id="IPR021448">
    <property type="entry name" value="DUF3098"/>
</dbReference>
<dbReference type="OrthoDB" id="963379at2"/>
<evidence type="ECO:0000313" key="2">
    <source>
        <dbReference type="EMBL" id="TWI83649.1"/>
    </source>
</evidence>
<organism evidence="2 3">
    <name type="scientific">Lacibacter cauensis</name>
    <dbReference type="NCBI Taxonomy" id="510947"/>
    <lineage>
        <taxon>Bacteria</taxon>
        <taxon>Pseudomonadati</taxon>
        <taxon>Bacteroidota</taxon>
        <taxon>Chitinophagia</taxon>
        <taxon>Chitinophagales</taxon>
        <taxon>Chitinophagaceae</taxon>
        <taxon>Lacibacter</taxon>
    </lineage>
</organism>
<reference evidence="2 3" key="1">
    <citation type="journal article" date="2015" name="Stand. Genomic Sci.">
        <title>Genomic Encyclopedia of Bacterial and Archaeal Type Strains, Phase III: the genomes of soil and plant-associated and newly described type strains.</title>
        <authorList>
            <person name="Whitman W.B."/>
            <person name="Woyke T."/>
            <person name="Klenk H.P."/>
            <person name="Zhou Y."/>
            <person name="Lilburn T.G."/>
            <person name="Beck B.J."/>
            <person name="De Vos P."/>
            <person name="Vandamme P."/>
            <person name="Eisen J.A."/>
            <person name="Garrity G."/>
            <person name="Hugenholtz P."/>
            <person name="Kyrpides N.C."/>
        </authorList>
    </citation>
    <scope>NUCLEOTIDE SEQUENCE [LARGE SCALE GENOMIC DNA]</scope>
    <source>
        <strain evidence="2 3">CGMCC 1.7271</strain>
    </source>
</reference>
<dbReference type="EMBL" id="VLLE01000003">
    <property type="protein sequence ID" value="TWI83649.1"/>
    <property type="molecule type" value="Genomic_DNA"/>
</dbReference>
<keyword evidence="3" id="KW-1185">Reference proteome</keyword>
<evidence type="ECO:0008006" key="4">
    <source>
        <dbReference type="Google" id="ProtNLM"/>
    </source>
</evidence>
<proteinExistence type="predicted"/>
<dbReference type="RefSeq" id="WP_144885944.1">
    <property type="nucleotide sequence ID" value="NZ_VLLE01000003.1"/>
</dbReference>